<dbReference type="InterPro" id="IPR013670">
    <property type="entry name" value="EcoEI_R_C_dom"/>
</dbReference>
<organism evidence="2 3">
    <name type="scientific">Rhodovulum viride</name>
    <dbReference type="NCBI Taxonomy" id="1231134"/>
    <lineage>
        <taxon>Bacteria</taxon>
        <taxon>Pseudomonadati</taxon>
        <taxon>Pseudomonadota</taxon>
        <taxon>Alphaproteobacteria</taxon>
        <taxon>Rhodobacterales</taxon>
        <taxon>Paracoccaceae</taxon>
        <taxon>Rhodovulum</taxon>
    </lineage>
</organism>
<dbReference type="Proteomes" id="UP000248659">
    <property type="component" value="Unassembled WGS sequence"/>
</dbReference>
<protein>
    <recommendedName>
        <fullName evidence="1">EcoEI R protein C-terminal domain-containing protein</fullName>
    </recommendedName>
</protein>
<evidence type="ECO:0000313" key="2">
    <source>
        <dbReference type="EMBL" id="RAP42548.1"/>
    </source>
</evidence>
<evidence type="ECO:0000259" key="1">
    <source>
        <dbReference type="Pfam" id="PF08463"/>
    </source>
</evidence>
<reference evidence="2 3" key="1">
    <citation type="submission" date="2017-01" db="EMBL/GenBank/DDBJ databases">
        <title>Genome sequence of Rhodovulum viride JA756.</title>
        <authorList>
            <person name="Lakshmi K.V."/>
            <person name="Tushar L.D."/>
            <person name="Sasikala C."/>
            <person name="Venkataramana C."/>
        </authorList>
    </citation>
    <scope>NUCLEOTIDE SEQUENCE [LARGE SCALE GENOMIC DNA]</scope>
    <source>
        <strain evidence="2 3">JA756</strain>
    </source>
</reference>
<comment type="caution">
    <text evidence="2">The sequence shown here is derived from an EMBL/GenBank/DDBJ whole genome shotgun (WGS) entry which is preliminary data.</text>
</comment>
<feature type="domain" description="EcoEI R protein C-terminal" evidence="1">
    <location>
        <begin position="2"/>
        <end position="84"/>
    </location>
</feature>
<evidence type="ECO:0000313" key="3">
    <source>
        <dbReference type="Proteomes" id="UP000248659"/>
    </source>
</evidence>
<sequence>MFLRSLTGFDRAAAKTCFGRFVSDNQLTASQSTVLDLIIDSLCKNGLIDPGAFCESPFTDIHEIGIAGLFGPDQAAEIIKIVKDVNRSAAAQSSELAALEVRCKQNDQRNRGWSNRCFHLGRRPRPLVEAILPFTARAVPTTGQASSSASQ</sequence>
<name>A0ABX9DK77_9RHOB</name>
<dbReference type="EMBL" id="MUAV01000004">
    <property type="protein sequence ID" value="RAP42548.1"/>
    <property type="molecule type" value="Genomic_DNA"/>
</dbReference>
<proteinExistence type="predicted"/>
<dbReference type="RefSeq" id="WP_181497962.1">
    <property type="nucleotide sequence ID" value="NZ_MUAV01000004.1"/>
</dbReference>
<keyword evidence="3" id="KW-1185">Reference proteome</keyword>
<dbReference type="Pfam" id="PF08463">
    <property type="entry name" value="EcoEI_R_C"/>
    <property type="match status" value="1"/>
</dbReference>
<gene>
    <name evidence="2" type="ORF">BYZ73_05030</name>
</gene>
<accession>A0ABX9DK77</accession>